<dbReference type="PROSITE" id="PS51257">
    <property type="entry name" value="PROKAR_LIPOPROTEIN"/>
    <property type="match status" value="1"/>
</dbReference>
<dbReference type="InterPro" id="IPR045607">
    <property type="entry name" value="DUF6452"/>
</dbReference>
<comment type="caution">
    <text evidence="2">The sequence shown here is derived from an EMBL/GenBank/DDBJ whole genome shotgun (WGS) entry which is preliminary data.</text>
</comment>
<dbReference type="Pfam" id="PF20050">
    <property type="entry name" value="DUF6452"/>
    <property type="match status" value="1"/>
</dbReference>
<organism evidence="2 3">
    <name type="scientific">Sediminicola luteus</name>
    <dbReference type="NCBI Taxonomy" id="319238"/>
    <lineage>
        <taxon>Bacteria</taxon>
        <taxon>Pseudomonadati</taxon>
        <taxon>Bacteroidota</taxon>
        <taxon>Flavobacteriia</taxon>
        <taxon>Flavobacteriales</taxon>
        <taxon>Flavobacteriaceae</taxon>
        <taxon>Sediminicola</taxon>
    </lineage>
</organism>
<dbReference type="EMBL" id="NBWU01000008">
    <property type="protein sequence ID" value="PCE62495.1"/>
    <property type="molecule type" value="Genomic_DNA"/>
</dbReference>
<dbReference type="RefSeq" id="WP_097443582.1">
    <property type="nucleotide sequence ID" value="NZ_NBWU01000008.1"/>
</dbReference>
<evidence type="ECO:0000313" key="3">
    <source>
        <dbReference type="Proteomes" id="UP000219559"/>
    </source>
</evidence>
<dbReference type="OrthoDB" id="663527at2"/>
<keyword evidence="1" id="KW-0732">Signal</keyword>
<protein>
    <submittedName>
        <fullName evidence="2">Uncharacterized protein</fullName>
    </submittedName>
</protein>
<evidence type="ECO:0000256" key="1">
    <source>
        <dbReference type="SAM" id="SignalP"/>
    </source>
</evidence>
<feature type="signal peptide" evidence="1">
    <location>
        <begin position="1"/>
        <end position="19"/>
    </location>
</feature>
<accession>A0A2A4G423</accession>
<reference evidence="2 3" key="1">
    <citation type="submission" date="2017-04" db="EMBL/GenBank/DDBJ databases">
        <title>A new member of the family Flavobacteriaceae isolated from ascidians.</title>
        <authorList>
            <person name="Chen L."/>
        </authorList>
    </citation>
    <scope>NUCLEOTIDE SEQUENCE [LARGE SCALE GENOMIC DNA]</scope>
    <source>
        <strain evidence="2 3">HQA918</strain>
    </source>
</reference>
<gene>
    <name evidence="2" type="ORF">B7P33_17815</name>
</gene>
<dbReference type="Proteomes" id="UP000219559">
    <property type="component" value="Unassembled WGS sequence"/>
</dbReference>
<keyword evidence="3" id="KW-1185">Reference proteome</keyword>
<feature type="chain" id="PRO_5012856380" evidence="1">
    <location>
        <begin position="20"/>
        <end position="170"/>
    </location>
</feature>
<evidence type="ECO:0000313" key="2">
    <source>
        <dbReference type="EMBL" id="PCE62495.1"/>
    </source>
</evidence>
<name>A0A2A4G423_9FLAO</name>
<sequence>MLLKRLLALVLLSGLFWLASCEKDDICVDGDTPRLIIEFYDTDNVDNLLPVPNLRIIGENGEKDTILVNRQSLNKVELPLKVNTERTEFRFIINAAQDANNETGNIDELAFDYMVKDRFVSRACGFVANYEGVTDDLTNELGSNGNWIDSIEVVVDTITNENDTHVKIFH</sequence>
<dbReference type="AlphaFoldDB" id="A0A2A4G423"/>
<proteinExistence type="predicted"/>